<evidence type="ECO:0000256" key="6">
    <source>
        <dbReference type="ARBA" id="ARBA00023159"/>
    </source>
</evidence>
<evidence type="ECO:0000313" key="11">
    <source>
        <dbReference type="EMBL" id="KAK2709243.1"/>
    </source>
</evidence>
<evidence type="ECO:0000313" key="12">
    <source>
        <dbReference type="Proteomes" id="UP001187531"/>
    </source>
</evidence>
<dbReference type="PANTHER" id="PTHR13512:SF2">
    <property type="entry name" value="MEDIATOR OF RNA POLYMERASE II TRANSCRIPTION SUBUNIT 28"/>
    <property type="match status" value="1"/>
</dbReference>
<evidence type="ECO:0000256" key="9">
    <source>
        <dbReference type="ARBA" id="ARBA00031964"/>
    </source>
</evidence>
<evidence type="ECO:0000256" key="4">
    <source>
        <dbReference type="ARBA" id="ARBA00023015"/>
    </source>
</evidence>
<comment type="subcellular location">
    <subcellularLocation>
        <location evidence="1">Nucleus</location>
    </subcellularLocation>
</comment>
<proteinExistence type="inferred from homology"/>
<keyword evidence="6" id="KW-0010">Activator</keyword>
<keyword evidence="12" id="KW-1185">Reference proteome</keyword>
<dbReference type="Pfam" id="PF11594">
    <property type="entry name" value="Med28"/>
    <property type="match status" value="1"/>
</dbReference>
<dbReference type="GO" id="GO:0016592">
    <property type="term" value="C:mediator complex"/>
    <property type="evidence" value="ECO:0007669"/>
    <property type="project" value="TreeGrafter"/>
</dbReference>
<name>A0AA88KVZ9_ARTSF</name>
<evidence type="ECO:0000256" key="1">
    <source>
        <dbReference type="ARBA" id="ARBA00004123"/>
    </source>
</evidence>
<keyword evidence="5" id="KW-0175">Coiled coil</keyword>
<dbReference type="EMBL" id="JAVRJZ010000017">
    <property type="protein sequence ID" value="KAK2709243.1"/>
    <property type="molecule type" value="Genomic_DNA"/>
</dbReference>
<evidence type="ECO:0000256" key="8">
    <source>
        <dbReference type="ARBA" id="ARBA00023242"/>
    </source>
</evidence>
<reference evidence="11" key="1">
    <citation type="submission" date="2023-07" db="EMBL/GenBank/DDBJ databases">
        <title>Chromosome-level genome assembly of Artemia franciscana.</title>
        <authorList>
            <person name="Jo E."/>
        </authorList>
    </citation>
    <scope>NUCLEOTIDE SEQUENCE</scope>
    <source>
        <tissue evidence="11">Whole body</tissue>
    </source>
</reference>
<organism evidence="11 12">
    <name type="scientific">Artemia franciscana</name>
    <name type="common">Brine shrimp</name>
    <name type="synonym">Artemia sanfranciscana</name>
    <dbReference type="NCBI Taxonomy" id="6661"/>
    <lineage>
        <taxon>Eukaryota</taxon>
        <taxon>Metazoa</taxon>
        <taxon>Ecdysozoa</taxon>
        <taxon>Arthropoda</taxon>
        <taxon>Crustacea</taxon>
        <taxon>Branchiopoda</taxon>
        <taxon>Anostraca</taxon>
        <taxon>Artemiidae</taxon>
        <taxon>Artemia</taxon>
    </lineage>
</organism>
<evidence type="ECO:0000256" key="2">
    <source>
        <dbReference type="ARBA" id="ARBA00005571"/>
    </source>
</evidence>
<protein>
    <recommendedName>
        <fullName evidence="3">Mediator of RNA polymerase II transcription subunit 28</fullName>
    </recommendedName>
    <alternativeName>
        <fullName evidence="9">Mediator complex subunit 28</fullName>
    </alternativeName>
</protein>
<dbReference type="AlphaFoldDB" id="A0AA88KVZ9"/>
<dbReference type="PANTHER" id="PTHR13512">
    <property type="entry name" value="MEDIATOR COMPLEX SUBUNIT 28"/>
    <property type="match status" value="1"/>
</dbReference>
<keyword evidence="4" id="KW-0805">Transcription regulation</keyword>
<evidence type="ECO:0000256" key="5">
    <source>
        <dbReference type="ARBA" id="ARBA00023054"/>
    </source>
</evidence>
<evidence type="ECO:0000256" key="7">
    <source>
        <dbReference type="ARBA" id="ARBA00023163"/>
    </source>
</evidence>
<keyword evidence="8" id="KW-0539">Nucleus</keyword>
<comment type="similarity">
    <text evidence="2">Belongs to the Mediator complex subunit 28 family.</text>
</comment>
<comment type="caution">
    <text evidence="11">The sequence shown here is derived from an EMBL/GenBank/DDBJ whole genome shotgun (WGS) entry which is preliminary data.</text>
</comment>
<evidence type="ECO:0000256" key="10">
    <source>
        <dbReference type="SAM" id="MobiDB-lite"/>
    </source>
</evidence>
<sequence>MSSSSSSLAIDFDEAFQGVLNILSCDDTSPPRCDKEELKHHAEQSVIHFIDCAKKLEIYFFQKRFQISLTKPERILREDITEMRQEIERKDHLLKKHYERVSNWQARLSDGTPGQQGPSQQLVAPQQSPLSQQVQRPSIPIQPGMNQLPMQGGVNPQFVSGIPQPVQVGMSPGGPQMQPGYGNMQGTMNRMPHPGMQGANTGLQGPLAYLEKTTSNIGMGR</sequence>
<accession>A0AA88KVZ9</accession>
<gene>
    <name evidence="11" type="ORF">QYM36_013041</name>
</gene>
<evidence type="ECO:0000256" key="3">
    <source>
        <dbReference type="ARBA" id="ARBA00019683"/>
    </source>
</evidence>
<dbReference type="Proteomes" id="UP001187531">
    <property type="component" value="Unassembled WGS sequence"/>
</dbReference>
<dbReference type="InterPro" id="IPR021640">
    <property type="entry name" value="Mediator_Med28"/>
</dbReference>
<feature type="compositionally biased region" description="Polar residues" evidence="10">
    <location>
        <begin position="107"/>
        <end position="136"/>
    </location>
</feature>
<keyword evidence="7" id="KW-0804">Transcription</keyword>
<feature type="region of interest" description="Disordered" evidence="10">
    <location>
        <begin position="107"/>
        <end position="147"/>
    </location>
</feature>